<dbReference type="InterPro" id="IPR050327">
    <property type="entry name" value="Proton-linked_MCT"/>
</dbReference>
<dbReference type="OrthoDB" id="6499973at2759"/>
<keyword evidence="6" id="KW-1185">Reference proteome</keyword>
<dbReference type="Gene3D" id="1.20.1250.20">
    <property type="entry name" value="MFS general substrate transporter like domains"/>
    <property type="match status" value="1"/>
</dbReference>
<evidence type="ECO:0000313" key="6">
    <source>
        <dbReference type="Proteomes" id="UP000799438"/>
    </source>
</evidence>
<reference evidence="5" key="1">
    <citation type="journal article" date="2020" name="Stud. Mycol.">
        <title>101 Dothideomycetes genomes: a test case for predicting lifestyles and emergence of pathogens.</title>
        <authorList>
            <person name="Haridas S."/>
            <person name="Albert R."/>
            <person name="Binder M."/>
            <person name="Bloem J."/>
            <person name="Labutti K."/>
            <person name="Salamov A."/>
            <person name="Andreopoulos B."/>
            <person name="Baker S."/>
            <person name="Barry K."/>
            <person name="Bills G."/>
            <person name="Bluhm B."/>
            <person name="Cannon C."/>
            <person name="Castanera R."/>
            <person name="Culley D."/>
            <person name="Daum C."/>
            <person name="Ezra D."/>
            <person name="Gonzalez J."/>
            <person name="Henrissat B."/>
            <person name="Kuo A."/>
            <person name="Liang C."/>
            <person name="Lipzen A."/>
            <person name="Lutzoni F."/>
            <person name="Magnuson J."/>
            <person name="Mondo S."/>
            <person name="Nolan M."/>
            <person name="Ohm R."/>
            <person name="Pangilinan J."/>
            <person name="Park H.-J."/>
            <person name="Ramirez L."/>
            <person name="Alfaro M."/>
            <person name="Sun H."/>
            <person name="Tritt A."/>
            <person name="Yoshinaga Y."/>
            <person name="Zwiers L.-H."/>
            <person name="Turgeon B."/>
            <person name="Goodwin S."/>
            <person name="Spatafora J."/>
            <person name="Crous P."/>
            <person name="Grigoriev I."/>
        </authorList>
    </citation>
    <scope>NUCLEOTIDE SEQUENCE</scope>
    <source>
        <strain evidence="5">CBS 121167</strain>
    </source>
</reference>
<sequence>QILSSHLTTLTSFGQINAFSTFQSYYSTTLLPSYPTSSIAWIGTLQILSIYSLGFISGRLADSGHLRLTLFTGFVLQAAGLFAASAATRYWQLLLAQGVCCGVGMGLGFTPGVANAAGWFGRGTGRERWRVVAVSSVACGGATGALVFAGMAERLLDRVGFAWTMRAMGLVVVVCGAVVVGLVRKAPRMETQVEKEGEERAPWIEWRAWREPVFAGFCVSMWFAFWGVWIAYYYVRPFSLTILHVSPNTSFTYLLVLNAIGIPGRLVPALLADRLLGPLTTFIPVLLCAGISLFAWAAVRTPDGMLAFVLVYGFFGAGTQALLQAALASLCPEPRRAGARMGLGFGVVGLASLTGSPVGGALIQVAGGRYVGAQCFAGAAMLLG</sequence>
<dbReference type="Pfam" id="PF07690">
    <property type="entry name" value="MFS_1"/>
    <property type="match status" value="1"/>
</dbReference>
<feature type="transmembrane region" description="Helical" evidence="3">
    <location>
        <begin position="342"/>
        <end position="363"/>
    </location>
</feature>
<feature type="transmembrane region" description="Helical" evidence="3">
    <location>
        <begin position="305"/>
        <end position="330"/>
    </location>
</feature>
<organism evidence="5 6">
    <name type="scientific">Aplosporella prunicola CBS 121167</name>
    <dbReference type="NCBI Taxonomy" id="1176127"/>
    <lineage>
        <taxon>Eukaryota</taxon>
        <taxon>Fungi</taxon>
        <taxon>Dikarya</taxon>
        <taxon>Ascomycota</taxon>
        <taxon>Pezizomycotina</taxon>
        <taxon>Dothideomycetes</taxon>
        <taxon>Dothideomycetes incertae sedis</taxon>
        <taxon>Botryosphaeriales</taxon>
        <taxon>Aplosporellaceae</taxon>
        <taxon>Aplosporella</taxon>
    </lineage>
</organism>
<dbReference type="RefSeq" id="XP_033397294.1">
    <property type="nucleotide sequence ID" value="XM_033536123.1"/>
</dbReference>
<proteinExistence type="inferred from homology"/>
<evidence type="ECO:0000256" key="2">
    <source>
        <dbReference type="ARBA" id="ARBA00006727"/>
    </source>
</evidence>
<keyword evidence="3" id="KW-0472">Membrane</keyword>
<dbReference type="EMBL" id="ML995486">
    <property type="protein sequence ID" value="KAF2141581.1"/>
    <property type="molecule type" value="Genomic_DNA"/>
</dbReference>
<gene>
    <name evidence="5" type="ORF">K452DRAFT_207309</name>
</gene>
<comment type="similarity">
    <text evidence="2">Belongs to the major facilitator superfamily. Monocarboxylate porter (TC 2.A.1.13) family.</text>
</comment>
<dbReference type="PANTHER" id="PTHR11360">
    <property type="entry name" value="MONOCARBOXYLATE TRANSPORTER"/>
    <property type="match status" value="1"/>
</dbReference>
<feature type="transmembrane region" description="Helical" evidence="3">
    <location>
        <begin position="279"/>
        <end position="299"/>
    </location>
</feature>
<feature type="non-terminal residue" evidence="5">
    <location>
        <position position="384"/>
    </location>
</feature>
<evidence type="ECO:0000256" key="3">
    <source>
        <dbReference type="SAM" id="Phobius"/>
    </source>
</evidence>
<feature type="non-terminal residue" evidence="5">
    <location>
        <position position="1"/>
    </location>
</feature>
<dbReference type="GeneID" id="54293619"/>
<dbReference type="GO" id="GO:0022857">
    <property type="term" value="F:transmembrane transporter activity"/>
    <property type="evidence" value="ECO:0007669"/>
    <property type="project" value="InterPro"/>
</dbReference>
<dbReference type="PANTHER" id="PTHR11360:SF130">
    <property type="entry name" value="MAJOR FACILITATOR SUPERFAMILY (MFS) PROFILE DOMAIN-CONTAINING PROTEIN-RELATED"/>
    <property type="match status" value="1"/>
</dbReference>
<dbReference type="PROSITE" id="PS50850">
    <property type="entry name" value="MFS"/>
    <property type="match status" value="1"/>
</dbReference>
<feature type="transmembrane region" description="Helical" evidence="3">
    <location>
        <begin position="163"/>
        <end position="183"/>
    </location>
</feature>
<dbReference type="SUPFAM" id="SSF103473">
    <property type="entry name" value="MFS general substrate transporter"/>
    <property type="match status" value="1"/>
</dbReference>
<feature type="transmembrane region" description="Helical" evidence="3">
    <location>
        <begin position="38"/>
        <end position="56"/>
    </location>
</feature>
<dbReference type="InterPro" id="IPR011701">
    <property type="entry name" value="MFS"/>
</dbReference>
<feature type="transmembrane region" description="Helical" evidence="3">
    <location>
        <begin position="68"/>
        <end position="88"/>
    </location>
</feature>
<evidence type="ECO:0000256" key="1">
    <source>
        <dbReference type="ARBA" id="ARBA00004141"/>
    </source>
</evidence>
<dbReference type="InterPro" id="IPR036259">
    <property type="entry name" value="MFS_trans_sf"/>
</dbReference>
<feature type="transmembrane region" description="Helical" evidence="3">
    <location>
        <begin position="131"/>
        <end position="151"/>
    </location>
</feature>
<protein>
    <recommendedName>
        <fullName evidence="4">Major facilitator superfamily (MFS) profile domain-containing protein</fullName>
    </recommendedName>
</protein>
<feature type="transmembrane region" description="Helical" evidence="3">
    <location>
        <begin position="250"/>
        <end position="272"/>
    </location>
</feature>
<evidence type="ECO:0000259" key="4">
    <source>
        <dbReference type="PROSITE" id="PS50850"/>
    </source>
</evidence>
<dbReference type="InterPro" id="IPR020846">
    <property type="entry name" value="MFS_dom"/>
</dbReference>
<dbReference type="Proteomes" id="UP000799438">
    <property type="component" value="Unassembled WGS sequence"/>
</dbReference>
<comment type="subcellular location">
    <subcellularLocation>
        <location evidence="1">Membrane</location>
        <topology evidence="1">Multi-pass membrane protein</topology>
    </subcellularLocation>
</comment>
<evidence type="ECO:0000313" key="5">
    <source>
        <dbReference type="EMBL" id="KAF2141581.1"/>
    </source>
</evidence>
<accession>A0A6A6BGD6</accession>
<feature type="transmembrane region" description="Helical" evidence="3">
    <location>
        <begin position="213"/>
        <end position="235"/>
    </location>
</feature>
<keyword evidence="3" id="KW-1133">Transmembrane helix</keyword>
<feature type="domain" description="Major facilitator superfamily (MFS) profile" evidence="4">
    <location>
        <begin position="1"/>
        <end position="384"/>
    </location>
</feature>
<dbReference type="AlphaFoldDB" id="A0A6A6BGD6"/>
<keyword evidence="3" id="KW-0812">Transmembrane</keyword>
<name>A0A6A6BGD6_9PEZI</name>
<feature type="transmembrane region" description="Helical" evidence="3">
    <location>
        <begin position="94"/>
        <end position="119"/>
    </location>
</feature>
<dbReference type="GO" id="GO:0016020">
    <property type="term" value="C:membrane"/>
    <property type="evidence" value="ECO:0007669"/>
    <property type="project" value="UniProtKB-SubCell"/>
</dbReference>